<evidence type="ECO:0000313" key="2">
    <source>
        <dbReference type="Proteomes" id="UP000288805"/>
    </source>
</evidence>
<organism evidence="1 2">
    <name type="scientific">Vitis vinifera</name>
    <name type="common">Grape</name>
    <dbReference type="NCBI Taxonomy" id="29760"/>
    <lineage>
        <taxon>Eukaryota</taxon>
        <taxon>Viridiplantae</taxon>
        <taxon>Streptophyta</taxon>
        <taxon>Embryophyta</taxon>
        <taxon>Tracheophyta</taxon>
        <taxon>Spermatophyta</taxon>
        <taxon>Magnoliopsida</taxon>
        <taxon>eudicotyledons</taxon>
        <taxon>Gunneridae</taxon>
        <taxon>Pentapetalae</taxon>
        <taxon>rosids</taxon>
        <taxon>Vitales</taxon>
        <taxon>Vitaceae</taxon>
        <taxon>Viteae</taxon>
        <taxon>Vitis</taxon>
    </lineage>
</organism>
<sequence length="74" mass="8374">MIVTIGTVKRVVALVRAVEEVMALVRVLDEVVALVVVMLVKQILTCHGHEEMKIIIPYKIQIMDIDQGYGIWKD</sequence>
<protein>
    <submittedName>
        <fullName evidence="1">Uncharacterized protein</fullName>
    </submittedName>
</protein>
<dbReference type="EMBL" id="QGNW01000134">
    <property type="protein sequence ID" value="RVW92729.1"/>
    <property type="molecule type" value="Genomic_DNA"/>
</dbReference>
<dbReference type="Proteomes" id="UP000288805">
    <property type="component" value="Unassembled WGS sequence"/>
</dbReference>
<reference evidence="1 2" key="1">
    <citation type="journal article" date="2018" name="PLoS Genet.">
        <title>Population sequencing reveals clonal diversity and ancestral inbreeding in the grapevine cultivar Chardonnay.</title>
        <authorList>
            <person name="Roach M.J."/>
            <person name="Johnson D.L."/>
            <person name="Bohlmann J."/>
            <person name="van Vuuren H.J."/>
            <person name="Jones S.J."/>
            <person name="Pretorius I.S."/>
            <person name="Schmidt S.A."/>
            <person name="Borneman A.R."/>
        </authorList>
    </citation>
    <scope>NUCLEOTIDE SEQUENCE [LARGE SCALE GENOMIC DNA]</scope>
    <source>
        <strain evidence="2">cv. Chardonnay</strain>
        <tissue evidence="1">Leaf</tissue>
    </source>
</reference>
<accession>A0A438I7V8</accession>
<comment type="caution">
    <text evidence="1">The sequence shown here is derived from an EMBL/GenBank/DDBJ whole genome shotgun (WGS) entry which is preliminary data.</text>
</comment>
<dbReference type="AlphaFoldDB" id="A0A438I7V8"/>
<evidence type="ECO:0000313" key="1">
    <source>
        <dbReference type="EMBL" id="RVW92729.1"/>
    </source>
</evidence>
<gene>
    <name evidence="1" type="ORF">CK203_042570</name>
</gene>
<name>A0A438I7V8_VITVI</name>
<proteinExistence type="predicted"/>